<dbReference type="Gene3D" id="3.90.25.10">
    <property type="entry name" value="UDP-galactose 4-epimerase, domain 1"/>
    <property type="match status" value="1"/>
</dbReference>
<comment type="caution">
    <text evidence="5">Lacks conserved residue(s) required for the propagation of feature annotation.</text>
</comment>
<accession>A0A1F7YVN3</accession>
<feature type="binding site" evidence="5">
    <location>
        <begin position="165"/>
        <end position="168"/>
    </location>
    <ligand>
        <name>NADP(+)</name>
        <dbReference type="ChEBI" id="CHEBI:58349"/>
    </ligand>
</feature>
<reference evidence="7 8" key="1">
    <citation type="journal article" date="2016" name="Nat. Commun.">
        <title>Thousands of microbial genomes shed light on interconnected biogeochemical processes in an aquifer system.</title>
        <authorList>
            <person name="Anantharaman K."/>
            <person name="Brown C.T."/>
            <person name="Hug L.A."/>
            <person name="Sharon I."/>
            <person name="Castelle C.J."/>
            <person name="Probst A.J."/>
            <person name="Thomas B.C."/>
            <person name="Singh A."/>
            <person name="Wilkins M.J."/>
            <person name="Karaoz U."/>
            <person name="Brodie E.L."/>
            <person name="Williams K.H."/>
            <person name="Hubbard S.S."/>
            <person name="Banfield J.F."/>
        </authorList>
    </citation>
    <scope>NUCLEOTIDE SEQUENCE [LARGE SCALE GENOMIC DNA]</scope>
</reference>
<dbReference type="EMBL" id="MGGP01000028">
    <property type="protein sequence ID" value="OGM31327.1"/>
    <property type="molecule type" value="Genomic_DNA"/>
</dbReference>
<dbReference type="EC" id="1.1.1.271" evidence="5"/>
<evidence type="ECO:0000256" key="4">
    <source>
        <dbReference type="ARBA" id="ARBA00023235"/>
    </source>
</evidence>
<dbReference type="GO" id="GO:0050577">
    <property type="term" value="F:GDP-L-fucose synthase activity"/>
    <property type="evidence" value="ECO:0007669"/>
    <property type="project" value="UniProtKB-UniRule"/>
</dbReference>
<dbReference type="UniPathway" id="UPA00128">
    <property type="reaction ID" value="UER00191"/>
</dbReference>
<dbReference type="HAMAP" id="MF_00956">
    <property type="entry name" value="GDP_fucose_synth"/>
    <property type="match status" value="1"/>
</dbReference>
<feature type="active site" description="Proton donor/acceptor" evidence="5">
    <location>
        <position position="138"/>
    </location>
</feature>
<evidence type="ECO:0000256" key="5">
    <source>
        <dbReference type="HAMAP-Rule" id="MF_00956"/>
    </source>
</evidence>
<feature type="binding site" evidence="5">
    <location>
        <position position="211"/>
    </location>
    <ligand>
        <name>substrate</name>
    </ligand>
</feature>
<organism evidence="7 8">
    <name type="scientific">Candidatus Woesebacteria bacterium RIFCSPHIGHO2_01_FULL_44_21</name>
    <dbReference type="NCBI Taxonomy" id="1802503"/>
    <lineage>
        <taxon>Bacteria</taxon>
        <taxon>Candidatus Woeseibacteriota</taxon>
    </lineage>
</organism>
<dbReference type="Pfam" id="PF01370">
    <property type="entry name" value="Epimerase"/>
    <property type="match status" value="1"/>
</dbReference>
<evidence type="ECO:0000256" key="3">
    <source>
        <dbReference type="ARBA" id="ARBA00023002"/>
    </source>
</evidence>
<dbReference type="InterPro" id="IPR036291">
    <property type="entry name" value="NAD(P)-bd_dom_sf"/>
</dbReference>
<dbReference type="PANTHER" id="PTHR43238">
    <property type="entry name" value="GDP-L-FUCOSE SYNTHASE"/>
    <property type="match status" value="1"/>
</dbReference>
<sequence>MNLTRKKILVTGARGFLGICVVKKLVEIGAPSKNIRTYSSRELDLRVKENCEKAVLGVDVVIHLAAKVGGIGFNRARPGELYYDNAIMGIQLMEAARLAGVEKFVAVGTICAYPKFTPVPFREIDLWNGYPEETNAPYGLAKKMMLVQAQAYRQQYGFNAIYLLPVNLYGPGENINPESAHVLPDLIRKMRNAKKKNKSEVVLWGTGRATREFLYVDDAAEAIVKAVQKYDKGEPVNIGTGFEISIRDLAGEIKRLIGYQGTIVWDKTKPDGQPRRMLDTSKAEAEFDFKAMTSFKEGLRRTIEWHLEEVADYDR</sequence>
<proteinExistence type="inferred from homology"/>
<dbReference type="InterPro" id="IPR028614">
    <property type="entry name" value="GDP_fucose/colitose_synth"/>
</dbReference>
<keyword evidence="5" id="KW-0511">Multifunctional enzyme</keyword>
<feature type="binding site" evidence="5">
    <location>
        <position position="142"/>
    </location>
    <ligand>
        <name>NADP(+)</name>
        <dbReference type="ChEBI" id="CHEBI:58349"/>
    </ligand>
</feature>
<comment type="pathway">
    <text evidence="5">Nucleotide-sugar biosynthesis; GDP-L-fucose biosynthesis via de novo pathway; GDP-L-fucose from GDP-alpha-D-mannose: step 2/2.</text>
</comment>
<dbReference type="GO" id="GO:0042351">
    <property type="term" value="P:'de novo' GDP-L-fucose biosynthetic process"/>
    <property type="evidence" value="ECO:0007669"/>
    <property type="project" value="UniProtKB-UniRule"/>
</dbReference>
<name>A0A1F7YVN3_9BACT</name>
<evidence type="ECO:0000313" key="7">
    <source>
        <dbReference type="EMBL" id="OGM31327.1"/>
    </source>
</evidence>
<dbReference type="AlphaFoldDB" id="A0A1F7YVN3"/>
<keyword evidence="4 5" id="KW-0413">Isomerase</keyword>
<dbReference type="InterPro" id="IPR001509">
    <property type="entry name" value="Epimerase_deHydtase"/>
</dbReference>
<dbReference type="SUPFAM" id="SSF51735">
    <property type="entry name" value="NAD(P)-binding Rossmann-fold domains"/>
    <property type="match status" value="1"/>
</dbReference>
<evidence type="ECO:0000313" key="8">
    <source>
        <dbReference type="Proteomes" id="UP000178870"/>
    </source>
</evidence>
<feature type="binding site" evidence="5">
    <location>
        <position position="181"/>
    </location>
    <ligand>
        <name>NADP(+)</name>
        <dbReference type="ChEBI" id="CHEBI:58349"/>
    </ligand>
</feature>
<comment type="function">
    <text evidence="5">Catalyzes the two-step NADP-dependent conversion of GDP-4-dehydro-6-deoxy-D-mannose to GDP-fucose, involving an epimerase and a reductase reaction.</text>
</comment>
<dbReference type="CDD" id="cd05239">
    <property type="entry name" value="GDP_FS_SDR_e"/>
    <property type="match status" value="1"/>
</dbReference>
<comment type="caution">
    <text evidence="7">The sequence shown here is derived from an EMBL/GenBank/DDBJ whole genome shotgun (WGS) entry which is preliminary data.</text>
</comment>
<evidence type="ECO:0000259" key="6">
    <source>
        <dbReference type="Pfam" id="PF01370"/>
    </source>
</evidence>
<evidence type="ECO:0000256" key="1">
    <source>
        <dbReference type="ARBA" id="ARBA00005959"/>
    </source>
</evidence>
<feature type="binding site" evidence="5">
    <location>
        <begin position="12"/>
        <end position="18"/>
    </location>
    <ligand>
        <name>NADP(+)</name>
        <dbReference type="ChEBI" id="CHEBI:58349"/>
    </ligand>
</feature>
<keyword evidence="3 5" id="KW-0560">Oxidoreductase</keyword>
<keyword evidence="2 5" id="KW-0521">NADP</keyword>
<dbReference type="GO" id="GO:0016853">
    <property type="term" value="F:isomerase activity"/>
    <property type="evidence" value="ECO:0007669"/>
    <property type="project" value="UniProtKB-KW"/>
</dbReference>
<feature type="site" description="Important for catalytic activity" evidence="5">
    <location>
        <position position="109"/>
    </location>
</feature>
<feature type="binding site" evidence="5">
    <location>
        <position position="271"/>
    </location>
    <ligand>
        <name>substrate</name>
    </ligand>
</feature>
<protein>
    <recommendedName>
        <fullName evidence="5">GDP-L-fucose synthase</fullName>
        <ecNumber evidence="5">1.1.1.271</ecNumber>
    </recommendedName>
    <alternativeName>
        <fullName evidence="5">GDP-4-keto-6-deoxy-D-mannose-3,5-epimerase-4-reductase</fullName>
    </alternativeName>
</protein>
<dbReference type="Proteomes" id="UP000178870">
    <property type="component" value="Unassembled WGS sequence"/>
</dbReference>
<evidence type="ECO:0000256" key="2">
    <source>
        <dbReference type="ARBA" id="ARBA00022857"/>
    </source>
</evidence>
<feature type="domain" description="NAD-dependent epimerase/dehydratase" evidence="6">
    <location>
        <begin position="8"/>
        <end position="239"/>
    </location>
</feature>
<gene>
    <name evidence="5" type="primary">fcl</name>
    <name evidence="7" type="ORF">A2803_03995</name>
</gene>
<dbReference type="PANTHER" id="PTHR43238:SF1">
    <property type="entry name" value="GDP-L-FUCOSE SYNTHASE"/>
    <property type="match status" value="1"/>
</dbReference>
<feature type="binding site" evidence="5">
    <location>
        <position position="204"/>
    </location>
    <ligand>
        <name>substrate</name>
    </ligand>
</feature>
<feature type="binding site" evidence="5">
    <location>
        <position position="189"/>
    </location>
    <ligand>
        <name>substrate</name>
    </ligand>
</feature>
<feature type="site" description="Important for catalytic activity" evidence="5">
    <location>
        <position position="111"/>
    </location>
</feature>
<comment type="catalytic activity">
    <reaction evidence="5">
        <text>GDP-beta-L-fucose + NADP(+) = GDP-4-dehydro-alpha-D-rhamnose + NADPH + H(+)</text>
        <dbReference type="Rhea" id="RHEA:18885"/>
        <dbReference type="ChEBI" id="CHEBI:15378"/>
        <dbReference type="ChEBI" id="CHEBI:57273"/>
        <dbReference type="ChEBI" id="CHEBI:57783"/>
        <dbReference type="ChEBI" id="CHEBI:57964"/>
        <dbReference type="ChEBI" id="CHEBI:58349"/>
        <dbReference type="EC" id="1.1.1.271"/>
    </reaction>
</comment>
<dbReference type="Gene3D" id="3.40.50.720">
    <property type="entry name" value="NAD(P)-binding Rossmann-like Domain"/>
    <property type="match status" value="1"/>
</dbReference>
<dbReference type="GO" id="GO:0070401">
    <property type="term" value="F:NADP+ binding"/>
    <property type="evidence" value="ECO:0007669"/>
    <property type="project" value="UniProtKB-UniRule"/>
</dbReference>
<comment type="similarity">
    <text evidence="1 5">Belongs to the NAD(P)-dependent epimerase/dehydratase family. Fucose synthase subfamily.</text>
</comment>